<dbReference type="PROSITE" id="PS51257">
    <property type="entry name" value="PROKAR_LIPOPROTEIN"/>
    <property type="match status" value="1"/>
</dbReference>
<keyword evidence="2" id="KW-0732">Signal</keyword>
<evidence type="ECO:0000313" key="4">
    <source>
        <dbReference type="Proteomes" id="UP001499989"/>
    </source>
</evidence>
<organism evidence="3 4">
    <name type="scientific">Streptomyces violaceolatus</name>
    <dbReference type="NCBI Taxonomy" id="67378"/>
    <lineage>
        <taxon>Bacteria</taxon>
        <taxon>Bacillati</taxon>
        <taxon>Actinomycetota</taxon>
        <taxon>Actinomycetes</taxon>
        <taxon>Kitasatosporales</taxon>
        <taxon>Streptomycetaceae</taxon>
        <taxon>Streptomyces</taxon>
        <taxon>Streptomyces violaceoruber group</taxon>
    </lineage>
</organism>
<evidence type="ECO:0000256" key="2">
    <source>
        <dbReference type="SAM" id="SignalP"/>
    </source>
</evidence>
<proteinExistence type="predicted"/>
<dbReference type="EMBL" id="BAAASK010000029">
    <property type="protein sequence ID" value="GAA2699455.1"/>
    <property type="molecule type" value="Genomic_DNA"/>
</dbReference>
<gene>
    <name evidence="3" type="ORF">GCM10010310_66450</name>
</gene>
<reference evidence="3 4" key="1">
    <citation type="journal article" date="2019" name="Int. J. Syst. Evol. Microbiol.">
        <title>The Global Catalogue of Microorganisms (GCM) 10K type strain sequencing project: providing services to taxonomists for standard genome sequencing and annotation.</title>
        <authorList>
            <consortium name="The Broad Institute Genomics Platform"/>
            <consortium name="The Broad Institute Genome Sequencing Center for Infectious Disease"/>
            <person name="Wu L."/>
            <person name="Ma J."/>
        </authorList>
    </citation>
    <scope>NUCLEOTIDE SEQUENCE [LARGE SCALE GENOMIC DNA]</scope>
    <source>
        <strain evidence="3 4">JCM 4531</strain>
    </source>
</reference>
<evidence type="ECO:0000256" key="1">
    <source>
        <dbReference type="SAM" id="MobiDB-lite"/>
    </source>
</evidence>
<feature type="region of interest" description="Disordered" evidence="1">
    <location>
        <begin position="32"/>
        <end position="52"/>
    </location>
</feature>
<keyword evidence="4" id="KW-1185">Reference proteome</keyword>
<feature type="chain" id="PRO_5046183434" description="DUF4352 domain-containing protein" evidence="2">
    <location>
        <begin position="25"/>
        <end position="152"/>
    </location>
</feature>
<accession>A0ABN3TFR9</accession>
<evidence type="ECO:0008006" key="5">
    <source>
        <dbReference type="Google" id="ProtNLM"/>
    </source>
</evidence>
<name>A0ABN3TFR9_9ACTN</name>
<sequence length="152" mass="15698">MKDVRRFGQALAAVALLLPLAVGCGDAEGAASDGKTGSSAAASAPPAKESAAPADVKIVKAGYEDHATWGDNAYVVYWELTNTGDKQGNFYAGLDFLDKDGDVLGSTGITADKVGPGKTAKGEASPLDVEIDKGEMTDIKGVKVSEVERMDY</sequence>
<dbReference type="Proteomes" id="UP001499989">
    <property type="component" value="Unassembled WGS sequence"/>
</dbReference>
<feature type="signal peptide" evidence="2">
    <location>
        <begin position="1"/>
        <end position="24"/>
    </location>
</feature>
<protein>
    <recommendedName>
        <fullName evidence="5">DUF4352 domain-containing protein</fullName>
    </recommendedName>
</protein>
<evidence type="ECO:0000313" key="3">
    <source>
        <dbReference type="EMBL" id="GAA2699455.1"/>
    </source>
</evidence>
<comment type="caution">
    <text evidence="3">The sequence shown here is derived from an EMBL/GenBank/DDBJ whole genome shotgun (WGS) entry which is preliminary data.</text>
</comment>